<gene>
    <name evidence="2" type="ORF">Scep_004202</name>
</gene>
<sequence>MARTKMTSSEEDTHAEMGDHASRIAQTASYRKSKELGQKADDLGLKCTRRELSIHKTLAPPVESSSSESNEEDRKQVFEEEDSTEEKKVVRERASGKGKAKDGTSGQKAVQEPADDCSTPFPGGPINQTVLKSFNYHVATAIWNNKALPPGQKDRAFTVKMADEMLKHLMIIGAPTLSSTTLSGAT</sequence>
<keyword evidence="3" id="KW-1185">Reference proteome</keyword>
<reference evidence="2 3" key="1">
    <citation type="submission" date="2024-01" db="EMBL/GenBank/DDBJ databases">
        <title>Genome assemblies of Stephania.</title>
        <authorList>
            <person name="Yang L."/>
        </authorList>
    </citation>
    <scope>NUCLEOTIDE SEQUENCE [LARGE SCALE GENOMIC DNA]</scope>
    <source>
        <strain evidence="2">JXDWG</strain>
        <tissue evidence="2">Leaf</tissue>
    </source>
</reference>
<feature type="compositionally biased region" description="Basic and acidic residues" evidence="1">
    <location>
        <begin position="11"/>
        <end position="22"/>
    </location>
</feature>
<proteinExistence type="predicted"/>
<dbReference type="EMBL" id="JBBNAG010000002">
    <property type="protein sequence ID" value="KAK9157628.1"/>
    <property type="molecule type" value="Genomic_DNA"/>
</dbReference>
<protein>
    <submittedName>
        <fullName evidence="2">Uncharacterized protein</fullName>
    </submittedName>
</protein>
<dbReference type="AlphaFoldDB" id="A0AAP0PV72"/>
<name>A0AAP0PV72_9MAGN</name>
<dbReference type="Proteomes" id="UP001419268">
    <property type="component" value="Unassembled WGS sequence"/>
</dbReference>
<evidence type="ECO:0000313" key="2">
    <source>
        <dbReference type="EMBL" id="KAK9157628.1"/>
    </source>
</evidence>
<evidence type="ECO:0000313" key="3">
    <source>
        <dbReference type="Proteomes" id="UP001419268"/>
    </source>
</evidence>
<feature type="compositionally biased region" description="Basic and acidic residues" evidence="1">
    <location>
        <begin position="32"/>
        <end position="54"/>
    </location>
</feature>
<comment type="caution">
    <text evidence="2">The sequence shown here is derived from an EMBL/GenBank/DDBJ whole genome shotgun (WGS) entry which is preliminary data.</text>
</comment>
<evidence type="ECO:0000256" key="1">
    <source>
        <dbReference type="SAM" id="MobiDB-lite"/>
    </source>
</evidence>
<feature type="region of interest" description="Disordered" evidence="1">
    <location>
        <begin position="1"/>
        <end position="123"/>
    </location>
</feature>
<accession>A0AAP0PV72</accession>
<feature type="compositionally biased region" description="Basic and acidic residues" evidence="1">
    <location>
        <begin position="85"/>
        <end position="102"/>
    </location>
</feature>
<organism evidence="2 3">
    <name type="scientific">Stephania cephalantha</name>
    <dbReference type="NCBI Taxonomy" id="152367"/>
    <lineage>
        <taxon>Eukaryota</taxon>
        <taxon>Viridiplantae</taxon>
        <taxon>Streptophyta</taxon>
        <taxon>Embryophyta</taxon>
        <taxon>Tracheophyta</taxon>
        <taxon>Spermatophyta</taxon>
        <taxon>Magnoliopsida</taxon>
        <taxon>Ranunculales</taxon>
        <taxon>Menispermaceae</taxon>
        <taxon>Menispermoideae</taxon>
        <taxon>Cissampelideae</taxon>
        <taxon>Stephania</taxon>
    </lineage>
</organism>